<feature type="zinc finger region" description="C3H1-type" evidence="5">
    <location>
        <begin position="37"/>
        <end position="64"/>
    </location>
</feature>
<dbReference type="SMART" id="SM00356">
    <property type="entry name" value="ZnF_C3H1"/>
    <property type="match status" value="1"/>
</dbReference>
<sequence>MVRVTRTKGSLRNSDLRVRVTGNSNSWGRFGGNRTVTKTEKVCNFWVDGNCTYGDKCRYLHCWSKGDSFSLLTQLDGHEKLVSGIALPSGSDKIYTGSKDETIRVWDCASGQIFIRFFKGPSSNV</sequence>
<dbReference type="InterPro" id="IPR036322">
    <property type="entry name" value="WD40_repeat_dom_sf"/>
</dbReference>
<comment type="caution">
    <text evidence="7">The sequence shown here is derived from an EMBL/GenBank/DDBJ whole genome shotgun (WGS) entry which is preliminary data.</text>
</comment>
<evidence type="ECO:0000256" key="2">
    <source>
        <dbReference type="ARBA" id="ARBA00022771"/>
    </source>
</evidence>
<dbReference type="Pfam" id="PF00400">
    <property type="entry name" value="WD40"/>
    <property type="match status" value="1"/>
</dbReference>
<name>A0A565BBN4_9BRAS</name>
<feature type="repeat" description="WD" evidence="4">
    <location>
        <begin position="75"/>
        <end position="116"/>
    </location>
</feature>
<evidence type="ECO:0000256" key="3">
    <source>
        <dbReference type="ARBA" id="ARBA00022833"/>
    </source>
</evidence>
<reference evidence="7" key="1">
    <citation type="submission" date="2019-07" db="EMBL/GenBank/DDBJ databases">
        <authorList>
            <person name="Dittberner H."/>
        </authorList>
    </citation>
    <scope>NUCLEOTIDE SEQUENCE [LARGE SCALE GENOMIC DNA]</scope>
</reference>
<dbReference type="Gene3D" id="2.130.10.10">
    <property type="entry name" value="YVTN repeat-like/Quinoprotein amine dehydrogenase"/>
    <property type="match status" value="1"/>
</dbReference>
<keyword evidence="4" id="KW-0853">WD repeat</keyword>
<keyword evidence="2 5" id="KW-0863">Zinc-finger</keyword>
<dbReference type="OrthoDB" id="1718087at2759"/>
<dbReference type="SMART" id="SM00320">
    <property type="entry name" value="WD40"/>
    <property type="match status" value="1"/>
</dbReference>
<dbReference type="InterPro" id="IPR015943">
    <property type="entry name" value="WD40/YVTN_repeat-like_dom_sf"/>
</dbReference>
<dbReference type="InterPro" id="IPR036855">
    <property type="entry name" value="Znf_CCCH_sf"/>
</dbReference>
<dbReference type="InterPro" id="IPR001680">
    <property type="entry name" value="WD40_rpt"/>
</dbReference>
<evidence type="ECO:0000313" key="8">
    <source>
        <dbReference type="Proteomes" id="UP000489600"/>
    </source>
</evidence>
<dbReference type="InterPro" id="IPR000571">
    <property type="entry name" value="Znf_CCCH"/>
</dbReference>
<evidence type="ECO:0000313" key="7">
    <source>
        <dbReference type="EMBL" id="VVA98310.1"/>
    </source>
</evidence>
<dbReference type="GO" id="GO:0008270">
    <property type="term" value="F:zinc ion binding"/>
    <property type="evidence" value="ECO:0007669"/>
    <property type="project" value="UniProtKB-KW"/>
</dbReference>
<dbReference type="Gene3D" id="2.30.30.1190">
    <property type="match status" value="1"/>
</dbReference>
<evidence type="ECO:0000256" key="4">
    <source>
        <dbReference type="PROSITE-ProRule" id="PRU00221"/>
    </source>
</evidence>
<dbReference type="PROSITE" id="PS50082">
    <property type="entry name" value="WD_REPEATS_2"/>
    <property type="match status" value="1"/>
</dbReference>
<keyword evidence="1 5" id="KW-0479">Metal-binding</keyword>
<dbReference type="SUPFAM" id="SSF50978">
    <property type="entry name" value="WD40 repeat-like"/>
    <property type="match status" value="1"/>
</dbReference>
<evidence type="ECO:0000256" key="5">
    <source>
        <dbReference type="PROSITE-ProRule" id="PRU00723"/>
    </source>
</evidence>
<dbReference type="PROSITE" id="PS50103">
    <property type="entry name" value="ZF_C3H1"/>
    <property type="match status" value="1"/>
</dbReference>
<proteinExistence type="predicted"/>
<dbReference type="PANTHER" id="PTHR44489:SF1">
    <property type="entry name" value="ZINC FINGER CCCH DOMAIN-CONTAINING PROTEIN 63"/>
    <property type="match status" value="1"/>
</dbReference>
<dbReference type="AlphaFoldDB" id="A0A565BBN4"/>
<dbReference type="PROSITE" id="PS50294">
    <property type="entry name" value="WD_REPEATS_REGION"/>
    <property type="match status" value="1"/>
</dbReference>
<feature type="domain" description="C3H1-type" evidence="6">
    <location>
        <begin position="37"/>
        <end position="64"/>
    </location>
</feature>
<dbReference type="Proteomes" id="UP000489600">
    <property type="component" value="Unassembled WGS sequence"/>
</dbReference>
<dbReference type="Pfam" id="PF18345">
    <property type="entry name" value="zf_CCCH_4"/>
    <property type="match status" value="1"/>
</dbReference>
<gene>
    <name evidence="7" type="ORF">ANE_LOCUS8755</name>
</gene>
<keyword evidence="8" id="KW-1185">Reference proteome</keyword>
<dbReference type="EMBL" id="CABITT030000003">
    <property type="protein sequence ID" value="VVA98310.1"/>
    <property type="molecule type" value="Genomic_DNA"/>
</dbReference>
<organism evidence="7 8">
    <name type="scientific">Arabis nemorensis</name>
    <dbReference type="NCBI Taxonomy" id="586526"/>
    <lineage>
        <taxon>Eukaryota</taxon>
        <taxon>Viridiplantae</taxon>
        <taxon>Streptophyta</taxon>
        <taxon>Embryophyta</taxon>
        <taxon>Tracheophyta</taxon>
        <taxon>Spermatophyta</taxon>
        <taxon>Magnoliopsida</taxon>
        <taxon>eudicotyledons</taxon>
        <taxon>Gunneridae</taxon>
        <taxon>Pentapetalae</taxon>
        <taxon>rosids</taxon>
        <taxon>malvids</taxon>
        <taxon>Brassicales</taxon>
        <taxon>Brassicaceae</taxon>
        <taxon>Arabideae</taxon>
        <taxon>Arabis</taxon>
    </lineage>
</organism>
<evidence type="ECO:0000256" key="1">
    <source>
        <dbReference type="ARBA" id="ARBA00022723"/>
    </source>
</evidence>
<dbReference type="SUPFAM" id="SSF90229">
    <property type="entry name" value="CCCH zinc finger"/>
    <property type="match status" value="1"/>
</dbReference>
<keyword evidence="3 5" id="KW-0862">Zinc</keyword>
<accession>A0A565BBN4</accession>
<dbReference type="PANTHER" id="PTHR44489">
    <property type="match status" value="1"/>
</dbReference>
<protein>
    <recommendedName>
        <fullName evidence="6">C3H1-type domain-containing protein</fullName>
    </recommendedName>
</protein>
<dbReference type="InterPro" id="IPR044715">
    <property type="entry name" value="WDR86-like"/>
</dbReference>
<evidence type="ECO:0000259" key="6">
    <source>
        <dbReference type="PROSITE" id="PS50103"/>
    </source>
</evidence>